<name>X0M944_FUSOX</name>
<proteinExistence type="predicted"/>
<accession>X0M944</accession>
<dbReference type="HOGENOM" id="CLU_3384806_0_0_1"/>
<dbReference type="Proteomes" id="UP000030701">
    <property type="component" value="Unassembled WGS sequence"/>
</dbReference>
<dbReference type="EMBL" id="JH657925">
    <property type="protein sequence ID" value="EXM30052.1"/>
    <property type="molecule type" value="Genomic_DNA"/>
</dbReference>
<reference evidence="1" key="1">
    <citation type="submission" date="2011-11" db="EMBL/GenBank/DDBJ databases">
        <title>The Genome Sequence of Fusarium oxysporum Cotton.</title>
        <authorList>
            <consortium name="The Broad Institute Genome Sequencing Platform"/>
            <person name="Ma L.-J."/>
            <person name="Gale L.R."/>
            <person name="Schwartz D.C."/>
            <person name="Zhou S."/>
            <person name="Corby-Kistler H."/>
            <person name="Young S.K."/>
            <person name="Zeng Q."/>
            <person name="Gargeya S."/>
            <person name="Fitzgerald M."/>
            <person name="Haas B."/>
            <person name="Abouelleil A."/>
            <person name="Alvarado L."/>
            <person name="Arachchi H.M."/>
            <person name="Berlin A."/>
            <person name="Brown A."/>
            <person name="Chapman S.B."/>
            <person name="Chen Z."/>
            <person name="Dunbar C."/>
            <person name="Freedman E."/>
            <person name="Gearin G."/>
            <person name="Goldberg J."/>
            <person name="Griggs A."/>
            <person name="Gujja S."/>
            <person name="Heiman D."/>
            <person name="Howarth C."/>
            <person name="Larson L."/>
            <person name="Lui A."/>
            <person name="MacDonald P.J.P."/>
            <person name="Montmayeur A."/>
            <person name="Murphy C."/>
            <person name="Neiman D."/>
            <person name="Pearson M."/>
            <person name="Priest M."/>
            <person name="Roberts A."/>
            <person name="Saif S."/>
            <person name="Shea T."/>
            <person name="Shenoy N."/>
            <person name="Sisk P."/>
            <person name="Stolte C."/>
            <person name="Sykes S."/>
            <person name="Wortman J."/>
            <person name="Nusbaum C."/>
            <person name="Birren B."/>
        </authorList>
    </citation>
    <scope>NUCLEOTIDE SEQUENCE [LARGE SCALE GENOMIC DNA]</scope>
    <source>
        <strain evidence="1">25433</strain>
    </source>
</reference>
<sequence length="33" mass="3777">MFPSVRDHFTLLSSRVLHNWGIHHGDGMTVEAE</sequence>
<gene>
    <name evidence="1" type="ORF">FOTG_05083</name>
</gene>
<reference evidence="1" key="2">
    <citation type="submission" date="2012-05" db="EMBL/GenBank/DDBJ databases">
        <title>The Genome Annotation of Fusarium oxysporum Cotton.</title>
        <authorList>
            <consortium name="The Broad Institute Genomics Platform"/>
            <person name="Ma L.-J."/>
            <person name="Corby-Kistler H."/>
            <person name="Broz K."/>
            <person name="Gale L.R."/>
            <person name="Jonkers W."/>
            <person name="O'Donnell K."/>
            <person name="Ploetz R."/>
            <person name="Steinberg C."/>
            <person name="Schwartz D.C."/>
            <person name="VanEtten H."/>
            <person name="Zhou S."/>
            <person name="Young S.K."/>
            <person name="Zeng Q."/>
            <person name="Gargeya S."/>
            <person name="Fitzgerald M."/>
            <person name="Abouelleil A."/>
            <person name="Alvarado L."/>
            <person name="Chapman S.B."/>
            <person name="Gainer-Dewar J."/>
            <person name="Goldberg J."/>
            <person name="Griggs A."/>
            <person name="Gujja S."/>
            <person name="Hansen M."/>
            <person name="Howarth C."/>
            <person name="Imamovic A."/>
            <person name="Ireland A."/>
            <person name="Larimer J."/>
            <person name="McCowan C."/>
            <person name="Murphy C."/>
            <person name="Pearson M."/>
            <person name="Poon T.W."/>
            <person name="Priest M."/>
            <person name="Roberts A."/>
            <person name="Saif S."/>
            <person name="Shea T."/>
            <person name="Sykes S."/>
            <person name="Wortman J."/>
            <person name="Nusbaum C."/>
            <person name="Birren B."/>
        </authorList>
    </citation>
    <scope>NUCLEOTIDE SEQUENCE</scope>
    <source>
        <strain evidence="1">25433</strain>
    </source>
</reference>
<dbReference type="AlphaFoldDB" id="X0M944"/>
<protein>
    <submittedName>
        <fullName evidence="1">Uncharacterized protein</fullName>
    </submittedName>
</protein>
<evidence type="ECO:0000313" key="1">
    <source>
        <dbReference type="EMBL" id="EXM30052.1"/>
    </source>
</evidence>
<organism evidence="1">
    <name type="scientific">Fusarium oxysporum f. sp. vasinfectum 25433</name>
    <dbReference type="NCBI Taxonomy" id="1089449"/>
    <lineage>
        <taxon>Eukaryota</taxon>
        <taxon>Fungi</taxon>
        <taxon>Dikarya</taxon>
        <taxon>Ascomycota</taxon>
        <taxon>Pezizomycotina</taxon>
        <taxon>Sordariomycetes</taxon>
        <taxon>Hypocreomycetidae</taxon>
        <taxon>Hypocreales</taxon>
        <taxon>Nectriaceae</taxon>
        <taxon>Fusarium</taxon>
        <taxon>Fusarium oxysporum species complex</taxon>
    </lineage>
</organism>